<gene>
    <name evidence="1" type="ORF">SAMN04488036_102471</name>
</gene>
<reference evidence="2" key="1">
    <citation type="submission" date="2016-10" db="EMBL/GenBank/DDBJ databases">
        <authorList>
            <person name="Varghese N."/>
            <person name="Submissions S."/>
        </authorList>
    </citation>
    <scope>NUCLEOTIDE SEQUENCE [LARGE SCALE GENOMIC DNA]</scope>
    <source>
        <strain evidence="2">DSM 28453</strain>
    </source>
</reference>
<protein>
    <submittedName>
        <fullName evidence="1">Uncharacterized protein</fullName>
    </submittedName>
</protein>
<keyword evidence="2" id="KW-1185">Reference proteome</keyword>
<dbReference type="STRING" id="1280847.SAMN04488036_102471"/>
<accession>A0A1I4CUY3</accession>
<dbReference type="AlphaFoldDB" id="A0A1I4CUY3"/>
<organism evidence="1 2">
    <name type="scientific">Shimia haliotis</name>
    <dbReference type="NCBI Taxonomy" id="1280847"/>
    <lineage>
        <taxon>Bacteria</taxon>
        <taxon>Pseudomonadati</taxon>
        <taxon>Pseudomonadota</taxon>
        <taxon>Alphaproteobacteria</taxon>
        <taxon>Rhodobacterales</taxon>
        <taxon>Roseobacteraceae</taxon>
    </lineage>
</organism>
<name>A0A1I4CUY3_9RHOB</name>
<dbReference type="RefSeq" id="WP_170846701.1">
    <property type="nucleotide sequence ID" value="NZ_FOSZ01000002.1"/>
</dbReference>
<dbReference type="EMBL" id="FOSZ01000002">
    <property type="protein sequence ID" value="SFK84027.1"/>
    <property type="molecule type" value="Genomic_DNA"/>
</dbReference>
<evidence type="ECO:0000313" key="1">
    <source>
        <dbReference type="EMBL" id="SFK84027.1"/>
    </source>
</evidence>
<dbReference type="Proteomes" id="UP000198851">
    <property type="component" value="Unassembled WGS sequence"/>
</dbReference>
<proteinExistence type="predicted"/>
<sequence>MIEVPTNARIAKAMQKAHAERGRAFAGMLKWLFGKSETPLADYGLTVPSR</sequence>
<evidence type="ECO:0000313" key="2">
    <source>
        <dbReference type="Proteomes" id="UP000198851"/>
    </source>
</evidence>